<feature type="transmembrane region" description="Helical" evidence="1">
    <location>
        <begin position="89"/>
        <end position="107"/>
    </location>
</feature>
<dbReference type="AlphaFoldDB" id="A0A6J6FIJ8"/>
<accession>A0A6J6FIJ8</accession>
<evidence type="ECO:0000256" key="1">
    <source>
        <dbReference type="SAM" id="Phobius"/>
    </source>
</evidence>
<reference evidence="2" key="1">
    <citation type="submission" date="2020-05" db="EMBL/GenBank/DDBJ databases">
        <authorList>
            <person name="Chiriac C."/>
            <person name="Salcher M."/>
            <person name="Ghai R."/>
            <person name="Kavagutti S V."/>
        </authorList>
    </citation>
    <scope>NUCLEOTIDE SEQUENCE</scope>
</reference>
<sequence>MNGDPATLIIRVALVVGATCVSWIVGSLVVDVVRLARGAVSTRTFMGAVARYLMVATVVTPMVHGSGVARATTCDVRDVDDDGRGGETPIWVTPMVAGVTAMGVVAGRDTLRRRRRDGSTPTVEMLSEDDLNDDALVIDERVAVPTCVPVHDFVAGVLGPVSVTTADGDRVRFARARSEELLVWLAMHPSKRFRSMARADIWAEPVKDSTFANITSDARRALQVAGEGVSGLAVTLNDELVLTGVVSDVEILRRCVDHARRWPEDGGMEALRYGLSLVRGTPFSGASYIWSDSTGLATDAVMLVVRAAGMLADMCADAHDPDGVYWATGQGLLAVPGQEDLLAVRLRLHAERRDRVGLATEWRAYLRMLAADPWSDGSPSPAMSRLWEELGGYDHGMTNSRIEV</sequence>
<name>A0A6J6FIJ8_9ZZZZ</name>
<organism evidence="2">
    <name type="scientific">freshwater metagenome</name>
    <dbReference type="NCBI Taxonomy" id="449393"/>
    <lineage>
        <taxon>unclassified sequences</taxon>
        <taxon>metagenomes</taxon>
        <taxon>ecological metagenomes</taxon>
    </lineage>
</organism>
<keyword evidence="1" id="KW-0472">Membrane</keyword>
<protein>
    <submittedName>
        <fullName evidence="2">Unannotated protein</fullName>
    </submittedName>
</protein>
<evidence type="ECO:0000313" key="2">
    <source>
        <dbReference type="EMBL" id="CAB4586814.1"/>
    </source>
</evidence>
<keyword evidence="1" id="KW-1133">Transmembrane helix</keyword>
<gene>
    <name evidence="2" type="ORF">UFOPK1722_01407</name>
</gene>
<feature type="transmembrane region" description="Helical" evidence="1">
    <location>
        <begin position="48"/>
        <end position="69"/>
    </location>
</feature>
<keyword evidence="1" id="KW-0812">Transmembrane</keyword>
<proteinExistence type="predicted"/>
<dbReference type="EMBL" id="CAEZTS010000137">
    <property type="protein sequence ID" value="CAB4586814.1"/>
    <property type="molecule type" value="Genomic_DNA"/>
</dbReference>
<feature type="transmembrane region" description="Helical" evidence="1">
    <location>
        <begin position="12"/>
        <end position="36"/>
    </location>
</feature>